<dbReference type="Gene3D" id="3.30.70.1430">
    <property type="entry name" value="Multidrug efflux transporter AcrB pore domain"/>
    <property type="match status" value="2"/>
</dbReference>
<feature type="transmembrane region" description="Helical" evidence="1">
    <location>
        <begin position="337"/>
        <end position="353"/>
    </location>
</feature>
<accession>A0ABZ2K865</accession>
<feature type="transmembrane region" description="Helical" evidence="1">
    <location>
        <begin position="951"/>
        <end position="972"/>
    </location>
</feature>
<dbReference type="SUPFAM" id="SSF82693">
    <property type="entry name" value="Multidrug efflux transporter AcrB pore domain, PN1, PN2, PC1 and PC2 subdomains"/>
    <property type="match status" value="3"/>
</dbReference>
<dbReference type="SUPFAM" id="SSF82866">
    <property type="entry name" value="Multidrug efflux transporter AcrB transmembrane domain"/>
    <property type="match status" value="2"/>
</dbReference>
<evidence type="ECO:0000313" key="3">
    <source>
        <dbReference type="Proteomes" id="UP001379533"/>
    </source>
</evidence>
<feature type="transmembrane region" description="Helical" evidence="1">
    <location>
        <begin position="463"/>
        <end position="481"/>
    </location>
</feature>
<organism evidence="2 3">
    <name type="scientific">Pendulispora brunnea</name>
    <dbReference type="NCBI Taxonomy" id="2905690"/>
    <lineage>
        <taxon>Bacteria</taxon>
        <taxon>Pseudomonadati</taxon>
        <taxon>Myxococcota</taxon>
        <taxon>Myxococcia</taxon>
        <taxon>Myxococcales</taxon>
        <taxon>Sorangiineae</taxon>
        <taxon>Pendulisporaceae</taxon>
        <taxon>Pendulispora</taxon>
    </lineage>
</organism>
<dbReference type="Gene3D" id="3.30.70.1320">
    <property type="entry name" value="Multidrug efflux transporter AcrB pore domain like"/>
    <property type="match status" value="1"/>
</dbReference>
<keyword evidence="1" id="KW-0472">Membrane</keyword>
<keyword evidence="1" id="KW-1133">Transmembrane helix</keyword>
<sequence>MNISAPFIQRPVATSLMAAAVLLAGIVAFLFLPVASLPRIDYPNINVWANLPGASPETMASAVATPLERRFARIAGVTEITSSSSLGSTSITLQFELGRNVDRAARDVQAAINAAAGELPANMPWRPGYWKVNPSDPAILVLSVKSETLPLRQVADAADAVLAHKISQVPGVGQVFTGGDVQPAVRVQVDPAALAGMGLGMVDVRQALAQATVDQPKGSLSGDQQVHALSANDQLFGAKQFESLVLAHRNGATVYLKDVARVLDDVEDSRVAGWANGKPAVLIFVRRQPGANIIDVIARVRAMLPRLTDSLSPAIEVSVVADRSQTIRASVHDVEQTWLLSVGLVVLVVFAFLRNWRMTAIPTVAVPLSIVATFGVMYLLNYSLDNLSLMALTISTGFVVDDAIVVTENVTRYIELGDSPMQAALKGARQVGFTVVSITVSLIAVFIPILLMGGIIGRLFREFAVTLSIAVAVSALVSLTLTPMMCSRLLRPHGEEKHGALYQASEQFFERMLGGYARGLRWVLGHHRLTLFITVATLGLTVALYIFVPKGFFPQQDTGFISGFIEAAQDTSFAVMEQRQAEVDAILRADPDVAQSVSFVGGGGPVNTGSAYVALKPLGERQASAEEVIARLRPKFERIPGIAVYLQPNQDVRVGGRWSRTQYQYTLQDTNVAELREWTPKVVDALKKLPQVRDVASDQQTAGLEMAFSIDRDTAARLGVSPKDIDEALYDAYGQRQVATTYTQVNQYRVVLEIKPEFLKNTDGLQSIYVRAADGSQVPLASLVTQQVRPTSLAIPHQGQFPSTTVSFALAPDVSLGQAVDAIHRAELEIGLPPSVHADFQGTAQAYESSLSSQPYLIIAAIFIVYIVLGVLYESLVHPITILSTLPSAGLGALLALMACKTELSVISIIGIILLVGIVKKNAILMIDFAIEVERDENLSARDAIYKASVLRFRPIMMTTMAALLGALPLALGHGMGSELRRPLGIAIVGGLAISQMLTLFTVPVIYLYMDRFSRRKSHPVKADAEREPISLALPSPAVADMQLEGD</sequence>
<dbReference type="SUPFAM" id="SSF82714">
    <property type="entry name" value="Multidrug efflux transporter AcrB TolC docking domain, DN and DC subdomains"/>
    <property type="match status" value="2"/>
</dbReference>
<dbReference type="Gene3D" id="3.30.70.1440">
    <property type="entry name" value="Multidrug efflux transporter AcrB pore domain"/>
    <property type="match status" value="1"/>
</dbReference>
<dbReference type="EMBL" id="CP089982">
    <property type="protein sequence ID" value="WXA94875.1"/>
    <property type="molecule type" value="Genomic_DNA"/>
</dbReference>
<feature type="transmembrane region" description="Helical" evidence="1">
    <location>
        <begin position="360"/>
        <end position="381"/>
    </location>
</feature>
<dbReference type="InterPro" id="IPR001036">
    <property type="entry name" value="Acrflvin-R"/>
</dbReference>
<dbReference type="PRINTS" id="PR00702">
    <property type="entry name" value="ACRIFLAVINRP"/>
</dbReference>
<protein>
    <submittedName>
        <fullName evidence="2">Multidrug efflux RND transporter permease subunit</fullName>
    </submittedName>
</protein>
<dbReference type="PANTHER" id="PTHR32063">
    <property type="match status" value="1"/>
</dbReference>
<dbReference type="Gene3D" id="1.20.1640.10">
    <property type="entry name" value="Multidrug efflux transporter AcrB transmembrane domain"/>
    <property type="match status" value="2"/>
</dbReference>
<dbReference type="RefSeq" id="WP_394845485.1">
    <property type="nucleotide sequence ID" value="NZ_CP089982.1"/>
</dbReference>
<name>A0ABZ2K865_9BACT</name>
<dbReference type="Gene3D" id="3.30.2090.10">
    <property type="entry name" value="Multidrug efflux transporter AcrB TolC docking domain, DN and DC subdomains"/>
    <property type="match status" value="2"/>
</dbReference>
<dbReference type="PANTHER" id="PTHR32063:SF21">
    <property type="entry name" value="MULTIDRUG RESISTANCE PROTEIN MDTB"/>
    <property type="match status" value="1"/>
</dbReference>
<keyword evidence="1" id="KW-0812">Transmembrane</keyword>
<reference evidence="2 3" key="1">
    <citation type="submission" date="2021-12" db="EMBL/GenBank/DDBJ databases">
        <title>Discovery of the Pendulisporaceae a myxobacterial family with distinct sporulation behavior and unique specialized metabolism.</title>
        <authorList>
            <person name="Garcia R."/>
            <person name="Popoff A."/>
            <person name="Bader C.D."/>
            <person name="Loehr J."/>
            <person name="Walesch S."/>
            <person name="Walt C."/>
            <person name="Boldt J."/>
            <person name="Bunk B."/>
            <person name="Haeckl F.J.F.P.J."/>
            <person name="Gunesch A.P."/>
            <person name="Birkelbach J."/>
            <person name="Nuebel U."/>
            <person name="Pietschmann T."/>
            <person name="Bach T."/>
            <person name="Mueller R."/>
        </authorList>
    </citation>
    <scope>NUCLEOTIDE SEQUENCE [LARGE SCALE GENOMIC DNA]</scope>
    <source>
        <strain evidence="2 3">MSr12523</strain>
    </source>
</reference>
<proteinExistence type="predicted"/>
<feature type="transmembrane region" description="Helical" evidence="1">
    <location>
        <begin position="431"/>
        <end position="457"/>
    </location>
</feature>
<feature type="transmembrane region" description="Helical" evidence="1">
    <location>
        <begin position="984"/>
        <end position="1009"/>
    </location>
</feature>
<dbReference type="NCBIfam" id="NF033617">
    <property type="entry name" value="RND_permease_2"/>
    <property type="match status" value="1"/>
</dbReference>
<feature type="transmembrane region" description="Helical" evidence="1">
    <location>
        <begin position="529"/>
        <end position="548"/>
    </location>
</feature>
<keyword evidence="3" id="KW-1185">Reference proteome</keyword>
<dbReference type="Proteomes" id="UP001379533">
    <property type="component" value="Chromosome"/>
</dbReference>
<gene>
    <name evidence="2" type="ORF">LZC95_51695</name>
</gene>
<feature type="transmembrane region" description="Helical" evidence="1">
    <location>
        <begin position="905"/>
        <end position="931"/>
    </location>
</feature>
<dbReference type="Pfam" id="PF00873">
    <property type="entry name" value="ACR_tran"/>
    <property type="match status" value="1"/>
</dbReference>
<evidence type="ECO:0000256" key="1">
    <source>
        <dbReference type="SAM" id="Phobius"/>
    </source>
</evidence>
<evidence type="ECO:0000313" key="2">
    <source>
        <dbReference type="EMBL" id="WXA94875.1"/>
    </source>
</evidence>
<dbReference type="InterPro" id="IPR027463">
    <property type="entry name" value="AcrB_DN_DC_subdom"/>
</dbReference>
<feature type="transmembrane region" description="Helical" evidence="1">
    <location>
        <begin position="12"/>
        <end position="35"/>
    </location>
</feature>
<feature type="transmembrane region" description="Helical" evidence="1">
    <location>
        <begin position="855"/>
        <end position="873"/>
    </location>
</feature>